<sequence>MSQYTSAQCRVTFPAQLVEAANQPAQWTSVHDAHRTIAHAPSGATPMLEVGRIGPHDLAPLTALVSDHLSTLRGIYFQFEAVNLEGFAHAEYLHALAGLWTAFAQPAPELRSLSLLAGQNPIYQIPYSFLGFMRPPRLSYLYLAGFQLEEKCDAFGGVAHVRVDLGVLVGTDVPSLGELFPGANTIHISGLQSFSIPVLDEDGSETTAPAAYLHSVPRVTAAHPVQTLKLEWAPLGVPSRRPTDAFWITQCAPFVGSLEVVCPDHVDVRLAALSILGAHAHGLSVEPSVHMGPGYSTLAISVQAPAMHRARVDIVDAAIGAHIGNMGAHGLLQSVQELSVTVSRLRDVLVGLHAPTVGFTRLLVVLDNALPTPEYLAALCLPRLTFITTLAIKGPSPTSGGVEVDESTIAAFRTAVTPNARSVQIDRTTVTVVNAAN</sequence>
<reference evidence="2" key="1">
    <citation type="journal article" date="2012" name="Science">
        <title>The Paleozoic origin of enzymatic lignin decomposition reconstructed from 31 fungal genomes.</title>
        <authorList>
            <person name="Floudas D."/>
            <person name="Binder M."/>
            <person name="Riley R."/>
            <person name="Barry K."/>
            <person name="Blanchette R.A."/>
            <person name="Henrissat B."/>
            <person name="Martinez A.T."/>
            <person name="Otillar R."/>
            <person name="Spatafora J.W."/>
            <person name="Yadav J.S."/>
            <person name="Aerts A."/>
            <person name="Benoit I."/>
            <person name="Boyd A."/>
            <person name="Carlson A."/>
            <person name="Copeland A."/>
            <person name="Coutinho P.M."/>
            <person name="de Vries R.P."/>
            <person name="Ferreira P."/>
            <person name="Findley K."/>
            <person name="Foster B."/>
            <person name="Gaskell J."/>
            <person name="Glotzer D."/>
            <person name="Gorecki P."/>
            <person name="Heitman J."/>
            <person name="Hesse C."/>
            <person name="Hori C."/>
            <person name="Igarashi K."/>
            <person name="Jurgens J.A."/>
            <person name="Kallen N."/>
            <person name="Kersten P."/>
            <person name="Kohler A."/>
            <person name="Kuees U."/>
            <person name="Kumar T.K.A."/>
            <person name="Kuo A."/>
            <person name="LaButti K."/>
            <person name="Larrondo L.F."/>
            <person name="Lindquist E."/>
            <person name="Ling A."/>
            <person name="Lombard V."/>
            <person name="Lucas S."/>
            <person name="Lundell T."/>
            <person name="Martin R."/>
            <person name="McLaughlin D.J."/>
            <person name="Morgenstern I."/>
            <person name="Morin E."/>
            <person name="Murat C."/>
            <person name="Nagy L.G."/>
            <person name="Nolan M."/>
            <person name="Ohm R.A."/>
            <person name="Patyshakuliyeva A."/>
            <person name="Rokas A."/>
            <person name="Ruiz-Duenas F.J."/>
            <person name="Sabat G."/>
            <person name="Salamov A."/>
            <person name="Samejima M."/>
            <person name="Schmutz J."/>
            <person name="Slot J.C."/>
            <person name="St John F."/>
            <person name="Stenlid J."/>
            <person name="Sun H."/>
            <person name="Sun S."/>
            <person name="Syed K."/>
            <person name="Tsang A."/>
            <person name="Wiebenga A."/>
            <person name="Young D."/>
            <person name="Pisabarro A."/>
            <person name="Eastwood D.C."/>
            <person name="Martin F."/>
            <person name="Cullen D."/>
            <person name="Grigoriev I.V."/>
            <person name="Hibbett D.S."/>
        </authorList>
    </citation>
    <scope>NUCLEOTIDE SEQUENCE [LARGE SCALE GENOMIC DNA]</scope>
    <source>
        <strain evidence="2">TFB10046</strain>
    </source>
</reference>
<accession>J0WV51</accession>
<dbReference type="AlphaFoldDB" id="J0WV51"/>
<proteinExistence type="predicted"/>
<dbReference type="KEGG" id="adl:AURDEDRAFT_129773"/>
<organism evidence="1 2">
    <name type="scientific">Auricularia subglabra (strain TFB-10046 / SS5)</name>
    <name type="common">White-rot fungus</name>
    <name type="synonym">Auricularia delicata (strain TFB10046)</name>
    <dbReference type="NCBI Taxonomy" id="717982"/>
    <lineage>
        <taxon>Eukaryota</taxon>
        <taxon>Fungi</taxon>
        <taxon>Dikarya</taxon>
        <taxon>Basidiomycota</taxon>
        <taxon>Agaricomycotina</taxon>
        <taxon>Agaricomycetes</taxon>
        <taxon>Auriculariales</taxon>
        <taxon>Auriculariaceae</taxon>
        <taxon>Auricularia</taxon>
    </lineage>
</organism>
<dbReference type="Proteomes" id="UP000006514">
    <property type="component" value="Unassembled WGS sequence"/>
</dbReference>
<dbReference type="InParanoid" id="J0WV51"/>
<keyword evidence="2" id="KW-1185">Reference proteome</keyword>
<protein>
    <submittedName>
        <fullName evidence="1">Uncharacterized protein</fullName>
    </submittedName>
</protein>
<dbReference type="EMBL" id="JH687850">
    <property type="protein sequence ID" value="EJD36937.1"/>
    <property type="molecule type" value="Genomic_DNA"/>
</dbReference>
<evidence type="ECO:0000313" key="2">
    <source>
        <dbReference type="Proteomes" id="UP000006514"/>
    </source>
</evidence>
<gene>
    <name evidence="1" type="ORF">AURDEDRAFT_129773</name>
</gene>
<name>J0WV51_AURST</name>
<evidence type="ECO:0000313" key="1">
    <source>
        <dbReference type="EMBL" id="EJD36937.1"/>
    </source>
</evidence>